<sequence>MPFRLSRYFPILEWGREYRRETLVNDLIAAVIVTIMLIPQSLAYAMLAGLPPQIGLYASILPLIAYAIFGTSRTLAVGPVAILSLMTAAAAGKIAVPGSDAYVQAALILAFMSGAILFALGLLRMGFLANFLSHPVVSGFITASGIIIAASQLKHILGVEAGGHNLFEIVLALARSLPETSLPTLIIGGASLVFLFGSRKFLKPLLLKAGLSEKAATIATRTGPVFAVIVSILAVALLRLDEDGVRILGDVPRNLPDIGLPTFDRDTWMQLAGSAALISLIGFVESVSVAQTLAAKRRQRVSPNQELIGLGAASMAAGVSSGYPVTGGLARSAVNFDAGAETPAAGAFTAIGIALATLYLTPYLFYLPQAVLAATIIVAVLSLVDLKTIWRVWSYSKADFAAMAATILITLLSGVELGVTTGVALSLFLHLYNTSRPHFALVGQVPGTHHFRNVNRHAVVISDKALIIRIDESLYFANARFLEDTVYCVVGNRPDLKHLVLMCPAVNHIDASGLESLEAINHRLKDAGVTLHLTEVKGPVMDRLKRSHFLEELTGKVYLDTYDAMVDLDLDCVRSAFSKDVKTTTPDAIPCPSLALAGLERV</sequence>
<dbReference type="PANTHER" id="PTHR11814">
    <property type="entry name" value="SULFATE TRANSPORTER"/>
    <property type="match status" value="1"/>
</dbReference>
<evidence type="ECO:0000256" key="3">
    <source>
        <dbReference type="ARBA" id="ARBA00022989"/>
    </source>
</evidence>
<keyword evidence="3 5" id="KW-1133">Transmembrane helix</keyword>
<name>A0A399RSN6_9PROT</name>
<dbReference type="GO" id="GO:0016020">
    <property type="term" value="C:membrane"/>
    <property type="evidence" value="ECO:0007669"/>
    <property type="project" value="UniProtKB-SubCell"/>
</dbReference>
<evidence type="ECO:0000256" key="5">
    <source>
        <dbReference type="SAM" id="Phobius"/>
    </source>
</evidence>
<dbReference type="Pfam" id="PF01740">
    <property type="entry name" value="STAS"/>
    <property type="match status" value="1"/>
</dbReference>
<feature type="transmembrane region" description="Helical" evidence="5">
    <location>
        <begin position="307"/>
        <end position="325"/>
    </location>
</feature>
<dbReference type="InterPro" id="IPR011547">
    <property type="entry name" value="SLC26A/SulP_dom"/>
</dbReference>
<feature type="domain" description="STAS" evidence="6">
    <location>
        <begin position="455"/>
        <end position="568"/>
    </location>
</feature>
<protein>
    <submittedName>
        <fullName evidence="7">Sulfate permease</fullName>
    </submittedName>
</protein>
<comment type="caution">
    <text evidence="7">The sequence shown here is derived from an EMBL/GenBank/DDBJ whole genome shotgun (WGS) entry which is preliminary data.</text>
</comment>
<reference evidence="7 8" key="1">
    <citation type="submission" date="2018-08" db="EMBL/GenBank/DDBJ databases">
        <title>Henriciella mobilis sp. nov., isolated from seawater.</title>
        <authorList>
            <person name="Cheng H."/>
            <person name="Wu Y.-H."/>
            <person name="Xu X.-W."/>
            <person name="Guo L.-L."/>
        </authorList>
    </citation>
    <scope>NUCLEOTIDE SEQUENCE [LARGE SCALE GENOMIC DNA]</scope>
    <source>
        <strain evidence="7 8">JN25</strain>
    </source>
</reference>
<dbReference type="CDD" id="cd07042">
    <property type="entry name" value="STAS_SulP_like_sulfate_transporter"/>
    <property type="match status" value="1"/>
</dbReference>
<keyword evidence="2 5" id="KW-0812">Transmembrane</keyword>
<feature type="transmembrane region" description="Helical" evidence="5">
    <location>
        <begin position="345"/>
        <end position="365"/>
    </location>
</feature>
<keyword evidence="4 5" id="KW-0472">Membrane</keyword>
<dbReference type="Proteomes" id="UP000266385">
    <property type="component" value="Unassembled WGS sequence"/>
</dbReference>
<comment type="subcellular location">
    <subcellularLocation>
        <location evidence="1">Membrane</location>
        <topology evidence="1">Multi-pass membrane protein</topology>
    </subcellularLocation>
</comment>
<feature type="transmembrane region" description="Helical" evidence="5">
    <location>
        <begin position="135"/>
        <end position="153"/>
    </location>
</feature>
<evidence type="ECO:0000313" key="7">
    <source>
        <dbReference type="EMBL" id="RIJ33049.1"/>
    </source>
</evidence>
<feature type="transmembrane region" description="Helical" evidence="5">
    <location>
        <begin position="53"/>
        <end position="69"/>
    </location>
</feature>
<evidence type="ECO:0000313" key="8">
    <source>
        <dbReference type="Proteomes" id="UP000266385"/>
    </source>
</evidence>
<dbReference type="RefSeq" id="WP_119375127.1">
    <property type="nucleotide sequence ID" value="NZ_QWFX01000005.1"/>
</dbReference>
<feature type="transmembrane region" description="Helical" evidence="5">
    <location>
        <begin position="271"/>
        <end position="295"/>
    </location>
</feature>
<feature type="transmembrane region" description="Helical" evidence="5">
    <location>
        <begin position="76"/>
        <end position="96"/>
    </location>
</feature>
<dbReference type="Pfam" id="PF00916">
    <property type="entry name" value="Sulfate_transp"/>
    <property type="match status" value="1"/>
</dbReference>
<feature type="transmembrane region" description="Helical" evidence="5">
    <location>
        <begin position="180"/>
        <end position="197"/>
    </location>
</feature>
<organism evidence="7 8">
    <name type="scientific">Henriciella mobilis</name>
    <dbReference type="NCBI Taxonomy" id="2305467"/>
    <lineage>
        <taxon>Bacteria</taxon>
        <taxon>Pseudomonadati</taxon>
        <taxon>Pseudomonadota</taxon>
        <taxon>Alphaproteobacteria</taxon>
        <taxon>Hyphomonadales</taxon>
        <taxon>Hyphomonadaceae</taxon>
        <taxon>Henriciella</taxon>
    </lineage>
</organism>
<accession>A0A399RSN6</accession>
<feature type="transmembrane region" description="Helical" evidence="5">
    <location>
        <begin position="27"/>
        <end position="47"/>
    </location>
</feature>
<dbReference type="InterPro" id="IPR036513">
    <property type="entry name" value="STAS_dom_sf"/>
</dbReference>
<evidence type="ECO:0000256" key="1">
    <source>
        <dbReference type="ARBA" id="ARBA00004141"/>
    </source>
</evidence>
<proteinExistence type="predicted"/>
<feature type="transmembrane region" description="Helical" evidence="5">
    <location>
        <begin position="402"/>
        <end position="429"/>
    </location>
</feature>
<feature type="transmembrane region" description="Helical" evidence="5">
    <location>
        <begin position="102"/>
        <end position="123"/>
    </location>
</feature>
<keyword evidence="8" id="KW-1185">Reference proteome</keyword>
<dbReference type="AlphaFoldDB" id="A0A399RSN6"/>
<feature type="transmembrane region" description="Helical" evidence="5">
    <location>
        <begin position="218"/>
        <end position="238"/>
    </location>
</feature>
<evidence type="ECO:0000259" key="6">
    <source>
        <dbReference type="PROSITE" id="PS50801"/>
    </source>
</evidence>
<dbReference type="InterPro" id="IPR002645">
    <property type="entry name" value="STAS_dom"/>
</dbReference>
<dbReference type="Gene3D" id="3.30.750.24">
    <property type="entry name" value="STAS domain"/>
    <property type="match status" value="1"/>
</dbReference>
<dbReference type="NCBIfam" id="TIGR00815">
    <property type="entry name" value="sulP"/>
    <property type="match status" value="1"/>
</dbReference>
<dbReference type="GO" id="GO:0055085">
    <property type="term" value="P:transmembrane transport"/>
    <property type="evidence" value="ECO:0007669"/>
    <property type="project" value="InterPro"/>
</dbReference>
<evidence type="ECO:0000256" key="2">
    <source>
        <dbReference type="ARBA" id="ARBA00022692"/>
    </source>
</evidence>
<dbReference type="EMBL" id="QWFX01000005">
    <property type="protein sequence ID" value="RIJ33049.1"/>
    <property type="molecule type" value="Genomic_DNA"/>
</dbReference>
<dbReference type="PROSITE" id="PS50801">
    <property type="entry name" value="STAS"/>
    <property type="match status" value="1"/>
</dbReference>
<dbReference type="SUPFAM" id="SSF52091">
    <property type="entry name" value="SpoIIaa-like"/>
    <property type="match status" value="1"/>
</dbReference>
<dbReference type="OrthoDB" id="9769739at2"/>
<gene>
    <name evidence="7" type="primary">sulP</name>
    <name evidence="7" type="ORF">D1223_04195</name>
</gene>
<dbReference type="InterPro" id="IPR001902">
    <property type="entry name" value="SLC26A/SulP_fam"/>
</dbReference>
<feature type="transmembrane region" description="Helical" evidence="5">
    <location>
        <begin position="370"/>
        <end position="390"/>
    </location>
</feature>
<evidence type="ECO:0000256" key="4">
    <source>
        <dbReference type="ARBA" id="ARBA00023136"/>
    </source>
</evidence>